<feature type="chain" id="PRO_5043537978" evidence="4">
    <location>
        <begin position="25"/>
        <end position="510"/>
    </location>
</feature>
<name>A0AAU8Q5K7_CORPS</name>
<dbReference type="InterPro" id="IPR006311">
    <property type="entry name" value="TAT_signal"/>
</dbReference>
<dbReference type="GO" id="GO:0043190">
    <property type="term" value="C:ATP-binding cassette (ABC) transporter complex"/>
    <property type="evidence" value="ECO:0007669"/>
    <property type="project" value="InterPro"/>
</dbReference>
<feature type="domain" description="Solute-binding protein family 5" evidence="5">
    <location>
        <begin position="93"/>
        <end position="415"/>
    </location>
</feature>
<evidence type="ECO:0000313" key="6">
    <source>
        <dbReference type="EMBL" id="AFK16269.1"/>
    </source>
</evidence>
<dbReference type="InterPro" id="IPR039424">
    <property type="entry name" value="SBP_5"/>
</dbReference>
<dbReference type="InterPro" id="IPR030678">
    <property type="entry name" value="Peptide/Ni-bd"/>
</dbReference>
<dbReference type="PANTHER" id="PTHR30290">
    <property type="entry name" value="PERIPLASMIC BINDING COMPONENT OF ABC TRANSPORTER"/>
    <property type="match status" value="1"/>
</dbReference>
<dbReference type="KEGG" id="coe:CP258_03275"/>
<dbReference type="EMBL" id="CP003540">
    <property type="protein sequence ID" value="AFK16269.1"/>
    <property type="molecule type" value="Genomic_DNA"/>
</dbReference>
<dbReference type="GO" id="GO:0042597">
    <property type="term" value="C:periplasmic space"/>
    <property type="evidence" value="ECO:0007669"/>
    <property type="project" value="UniProtKB-ARBA"/>
</dbReference>
<dbReference type="PIRSF" id="PIRSF002741">
    <property type="entry name" value="MppA"/>
    <property type="match status" value="1"/>
</dbReference>
<dbReference type="AlphaFoldDB" id="A0AAU8Q5K7"/>
<evidence type="ECO:0000256" key="3">
    <source>
        <dbReference type="ARBA" id="ARBA00022729"/>
    </source>
</evidence>
<evidence type="ECO:0000256" key="4">
    <source>
        <dbReference type="SAM" id="SignalP"/>
    </source>
</evidence>
<keyword evidence="3 4" id="KW-0732">Signal</keyword>
<organism evidence="6 7">
    <name type="scientific">Corynebacterium pseudotuberculosis 258</name>
    <dbReference type="NCBI Taxonomy" id="1168865"/>
    <lineage>
        <taxon>Bacteria</taxon>
        <taxon>Bacillati</taxon>
        <taxon>Actinomycetota</taxon>
        <taxon>Actinomycetes</taxon>
        <taxon>Mycobacteriales</taxon>
        <taxon>Corynebacteriaceae</taxon>
        <taxon>Corynebacterium</taxon>
    </lineage>
</organism>
<dbReference type="Pfam" id="PF00496">
    <property type="entry name" value="SBP_bac_5"/>
    <property type="match status" value="1"/>
</dbReference>
<evidence type="ECO:0000259" key="5">
    <source>
        <dbReference type="Pfam" id="PF00496"/>
    </source>
</evidence>
<sequence>MSNLSRRQFLTSVAALGLGTFAVASCTSGNTSGNGSSEKTSEASGKVLKVGALGKAASAQRDPYKLLPNDSDMLICSLIWEALTVPGEDKIVAPRLMKQWKQLNPMEWEFTIADGAKFHDGSEVTPKDVVWSLTKMLSDEANGFRLPVDPKSIVASGERTVQMKTATPNSQLPMLARLMTFVMKEGSSPEKPVGSGPFKLMSWDNGSAKLQRFDDYHGTVAGFEEVHVVPFEDTTAMTNALLAGQIDLAQAVGPIAARSAENNANVQIIKRSHDSVIPLIMRTSDGPFADPKVREALRLGVDREQVVQRALSGYGTVAYDILGTGDPNIDSSLMRHRDVEKAKQLLAQAHFDTSKTYDLFVTPEAPGQVEAMKVIAEQLGEIGVQIKVVQQESGQFYDNTWTKADLYCGYWGTNDSVLFFAGKVLNGAAKSNESNFHDAEFDAVYAELLASTDQSKIDQLSKKLQKIEFERGGYLVWGASDGVDIAAKGLSGLPKAPGYGRVLLETVKKA</sequence>
<dbReference type="Gene3D" id="3.10.105.10">
    <property type="entry name" value="Dipeptide-binding Protein, Domain 3"/>
    <property type="match status" value="1"/>
</dbReference>
<dbReference type="PROSITE" id="PS51257">
    <property type="entry name" value="PROKAR_LIPOPROTEIN"/>
    <property type="match status" value="1"/>
</dbReference>
<dbReference type="GO" id="GO:0015833">
    <property type="term" value="P:peptide transport"/>
    <property type="evidence" value="ECO:0007669"/>
    <property type="project" value="TreeGrafter"/>
</dbReference>
<accession>A0AAU8Q5K7</accession>
<evidence type="ECO:0000313" key="7">
    <source>
        <dbReference type="Proteomes" id="UP000006465"/>
    </source>
</evidence>
<protein>
    <submittedName>
        <fullName evidence="6">ABC transporter substrate-binding protein</fullName>
    </submittedName>
</protein>
<dbReference type="GO" id="GO:1904680">
    <property type="term" value="F:peptide transmembrane transporter activity"/>
    <property type="evidence" value="ECO:0007669"/>
    <property type="project" value="TreeGrafter"/>
</dbReference>
<evidence type="ECO:0000256" key="1">
    <source>
        <dbReference type="ARBA" id="ARBA00005695"/>
    </source>
</evidence>
<dbReference type="Gene3D" id="3.40.190.10">
    <property type="entry name" value="Periplasmic binding protein-like II"/>
    <property type="match status" value="1"/>
</dbReference>
<evidence type="ECO:0000256" key="2">
    <source>
        <dbReference type="ARBA" id="ARBA00022448"/>
    </source>
</evidence>
<comment type="similarity">
    <text evidence="1">Belongs to the bacterial solute-binding protein 5 family.</text>
</comment>
<dbReference type="InterPro" id="IPR000914">
    <property type="entry name" value="SBP_5_dom"/>
</dbReference>
<keyword evidence="2" id="KW-0813">Transport</keyword>
<dbReference type="SUPFAM" id="SSF53850">
    <property type="entry name" value="Periplasmic binding protein-like II"/>
    <property type="match status" value="1"/>
</dbReference>
<reference evidence="6 7" key="1">
    <citation type="journal article" date="2013" name="J. Biotechnol.">
        <title>Genome sequence of Corynebacterium pseudotuberculosis biovar equi strain 258 and prediction of antigenic targets to improve biotechnological vaccine production.</title>
        <authorList>
            <person name="Soares S.C."/>
            <person name="Trost E."/>
            <person name="Ramos R.T."/>
            <person name="Carneiro A.R."/>
            <person name="Santos A.R."/>
            <person name="Pinto A.C."/>
            <person name="Barbosa E."/>
            <person name="Aburjaile F."/>
            <person name="Ali A."/>
            <person name="Diniz C.A."/>
            <person name="Hassan S.S."/>
            <person name="Fiaux K."/>
            <person name="Guimaraes L.C."/>
            <person name="Bakhtiar S.M."/>
            <person name="Pereira U."/>
            <person name="Almeida S.S."/>
            <person name="Abreu V.A."/>
            <person name="Rocha F.S."/>
            <person name="Dorella F.A."/>
            <person name="Miyoshi A."/>
            <person name="Silva A."/>
            <person name="Azevedo V."/>
            <person name="Tauch A."/>
        </authorList>
    </citation>
    <scope>NUCLEOTIDE SEQUENCE [LARGE SCALE GENOMIC DNA]</scope>
    <source>
        <strain evidence="6 7">258</strain>
    </source>
</reference>
<dbReference type="PROSITE" id="PS51318">
    <property type="entry name" value="TAT"/>
    <property type="match status" value="1"/>
</dbReference>
<proteinExistence type="inferred from homology"/>
<dbReference type="GeneID" id="93975020"/>
<gene>
    <name evidence="6" type="ORF">CP258_03275</name>
</gene>
<dbReference type="Proteomes" id="UP000006465">
    <property type="component" value="Chromosome"/>
</dbReference>
<feature type="signal peptide" evidence="4">
    <location>
        <begin position="1"/>
        <end position="24"/>
    </location>
</feature>
<dbReference type="PANTHER" id="PTHR30290:SF9">
    <property type="entry name" value="OLIGOPEPTIDE-BINDING PROTEIN APPA"/>
    <property type="match status" value="1"/>
</dbReference>
<dbReference type="RefSeq" id="WP_013241482.1">
    <property type="nucleotide sequence ID" value="NC_017945.3"/>
</dbReference>